<evidence type="ECO:0000256" key="12">
    <source>
        <dbReference type="ARBA" id="ARBA00023268"/>
    </source>
</evidence>
<dbReference type="SUPFAM" id="SSF52374">
    <property type="entry name" value="Nucleotidylyl transferase"/>
    <property type="match status" value="1"/>
</dbReference>
<accession>A0A4Q7LD85</accession>
<dbReference type="SUPFAM" id="SSF82114">
    <property type="entry name" value="Riboflavin kinase-like"/>
    <property type="match status" value="1"/>
</dbReference>
<comment type="pathway">
    <text evidence="2 15">Cofactor biosynthesis; FAD biosynthesis; FAD from FMN: step 1/1.</text>
</comment>
<evidence type="ECO:0000256" key="1">
    <source>
        <dbReference type="ARBA" id="ARBA00002121"/>
    </source>
</evidence>
<dbReference type="Pfam" id="PF06574">
    <property type="entry name" value="FAD_syn"/>
    <property type="match status" value="1"/>
</dbReference>
<dbReference type="NCBIfam" id="NF004159">
    <property type="entry name" value="PRK05627.1-2"/>
    <property type="match status" value="1"/>
</dbReference>
<organism evidence="17 18">
    <name type="scientific">Sphaerotilus mobilis</name>
    <dbReference type="NCBI Taxonomy" id="47994"/>
    <lineage>
        <taxon>Bacteria</taxon>
        <taxon>Pseudomonadati</taxon>
        <taxon>Pseudomonadota</taxon>
        <taxon>Betaproteobacteria</taxon>
        <taxon>Burkholderiales</taxon>
        <taxon>Sphaerotilaceae</taxon>
        <taxon>Sphaerotilus</taxon>
    </lineage>
</organism>
<keyword evidence="9 15" id="KW-0418">Kinase</keyword>
<name>A0A4Q7LD85_9BURK</name>
<proteinExistence type="inferred from homology"/>
<dbReference type="NCBIfam" id="NF004163">
    <property type="entry name" value="PRK05627.1-6"/>
    <property type="match status" value="1"/>
</dbReference>
<dbReference type="InterPro" id="IPR014729">
    <property type="entry name" value="Rossmann-like_a/b/a_fold"/>
</dbReference>
<dbReference type="Proteomes" id="UP000293433">
    <property type="component" value="Unassembled WGS sequence"/>
</dbReference>
<dbReference type="PIRSF" id="PIRSF004491">
    <property type="entry name" value="FAD_Synth"/>
    <property type="match status" value="1"/>
</dbReference>
<dbReference type="InterPro" id="IPR015864">
    <property type="entry name" value="FAD_synthase"/>
</dbReference>
<keyword evidence="5 15" id="KW-0288">FMN</keyword>
<evidence type="ECO:0000256" key="3">
    <source>
        <dbReference type="ARBA" id="ARBA00005201"/>
    </source>
</evidence>
<feature type="domain" description="Riboflavin kinase" evidence="16">
    <location>
        <begin position="190"/>
        <end position="329"/>
    </location>
</feature>
<comment type="catalytic activity">
    <reaction evidence="14 15">
        <text>FMN + ATP + H(+) = FAD + diphosphate</text>
        <dbReference type="Rhea" id="RHEA:17237"/>
        <dbReference type="ChEBI" id="CHEBI:15378"/>
        <dbReference type="ChEBI" id="CHEBI:30616"/>
        <dbReference type="ChEBI" id="CHEBI:33019"/>
        <dbReference type="ChEBI" id="CHEBI:57692"/>
        <dbReference type="ChEBI" id="CHEBI:58210"/>
        <dbReference type="EC" id="2.7.7.2"/>
    </reaction>
</comment>
<dbReference type="GO" id="GO:0006747">
    <property type="term" value="P:FAD biosynthetic process"/>
    <property type="evidence" value="ECO:0007669"/>
    <property type="project" value="UniProtKB-UniRule"/>
</dbReference>
<evidence type="ECO:0000256" key="6">
    <source>
        <dbReference type="ARBA" id="ARBA00022679"/>
    </source>
</evidence>
<evidence type="ECO:0000256" key="2">
    <source>
        <dbReference type="ARBA" id="ARBA00004726"/>
    </source>
</evidence>
<dbReference type="UniPathway" id="UPA00277">
    <property type="reaction ID" value="UER00407"/>
</dbReference>
<dbReference type="GO" id="GO:0003919">
    <property type="term" value="F:FMN adenylyltransferase activity"/>
    <property type="evidence" value="ECO:0007669"/>
    <property type="project" value="UniProtKB-UniRule"/>
</dbReference>
<evidence type="ECO:0000259" key="16">
    <source>
        <dbReference type="SMART" id="SM00904"/>
    </source>
</evidence>
<comment type="catalytic activity">
    <reaction evidence="13 15">
        <text>riboflavin + ATP = FMN + ADP + H(+)</text>
        <dbReference type="Rhea" id="RHEA:14357"/>
        <dbReference type="ChEBI" id="CHEBI:15378"/>
        <dbReference type="ChEBI" id="CHEBI:30616"/>
        <dbReference type="ChEBI" id="CHEBI:57986"/>
        <dbReference type="ChEBI" id="CHEBI:58210"/>
        <dbReference type="ChEBI" id="CHEBI:456216"/>
        <dbReference type="EC" id="2.7.1.26"/>
    </reaction>
</comment>
<evidence type="ECO:0000256" key="13">
    <source>
        <dbReference type="ARBA" id="ARBA00047880"/>
    </source>
</evidence>
<evidence type="ECO:0000256" key="14">
    <source>
        <dbReference type="ARBA" id="ARBA00049494"/>
    </source>
</evidence>
<comment type="function">
    <text evidence="1">Catalyzes the phosphorylation of riboflavin to FMN followed by the adenylation of FMN to FAD.</text>
</comment>
<dbReference type="UniPathway" id="UPA00276">
    <property type="reaction ID" value="UER00406"/>
</dbReference>
<dbReference type="GO" id="GO:0008531">
    <property type="term" value="F:riboflavin kinase activity"/>
    <property type="evidence" value="ECO:0007669"/>
    <property type="project" value="UniProtKB-UniRule"/>
</dbReference>
<dbReference type="InterPro" id="IPR002606">
    <property type="entry name" value="Riboflavin_kinase_bac"/>
</dbReference>
<evidence type="ECO:0000256" key="10">
    <source>
        <dbReference type="ARBA" id="ARBA00022827"/>
    </source>
</evidence>
<dbReference type="InterPro" id="IPR023468">
    <property type="entry name" value="Riboflavin_kinase"/>
</dbReference>
<comment type="similarity">
    <text evidence="15">Belongs to the ribF family.</text>
</comment>
<dbReference type="CDD" id="cd02064">
    <property type="entry name" value="FAD_synthetase_N"/>
    <property type="match status" value="1"/>
</dbReference>
<keyword evidence="12" id="KW-0511">Multifunctional enzyme</keyword>
<gene>
    <name evidence="17" type="ORF">EV685_3549</name>
</gene>
<evidence type="ECO:0000256" key="5">
    <source>
        <dbReference type="ARBA" id="ARBA00022643"/>
    </source>
</evidence>
<evidence type="ECO:0000313" key="18">
    <source>
        <dbReference type="Proteomes" id="UP000293433"/>
    </source>
</evidence>
<dbReference type="AlphaFoldDB" id="A0A4Q7LD85"/>
<keyword evidence="11 15" id="KW-0067">ATP-binding</keyword>
<evidence type="ECO:0000256" key="8">
    <source>
        <dbReference type="ARBA" id="ARBA00022741"/>
    </source>
</evidence>
<dbReference type="FunFam" id="3.40.50.620:FF:000021">
    <property type="entry name" value="Riboflavin biosynthesis protein"/>
    <property type="match status" value="1"/>
</dbReference>
<dbReference type="SMART" id="SM00904">
    <property type="entry name" value="Flavokinase"/>
    <property type="match status" value="1"/>
</dbReference>
<reference evidence="17 18" key="1">
    <citation type="submission" date="2019-02" db="EMBL/GenBank/DDBJ databases">
        <title>Genomic Encyclopedia of Type Strains, Phase IV (KMG-IV): sequencing the most valuable type-strain genomes for metagenomic binning, comparative biology and taxonomic classification.</title>
        <authorList>
            <person name="Goeker M."/>
        </authorList>
    </citation>
    <scope>NUCLEOTIDE SEQUENCE [LARGE SCALE GENOMIC DNA]</scope>
    <source>
        <strain evidence="17 18">DSM 10617</strain>
    </source>
</reference>
<dbReference type="InterPro" id="IPR023465">
    <property type="entry name" value="Riboflavin_kinase_dom_sf"/>
</dbReference>
<dbReference type="GO" id="GO:0009231">
    <property type="term" value="P:riboflavin biosynthetic process"/>
    <property type="evidence" value="ECO:0007669"/>
    <property type="project" value="InterPro"/>
</dbReference>
<comment type="pathway">
    <text evidence="3 15">Cofactor biosynthesis; FMN biosynthesis; FMN from riboflavin (ATP route): step 1/1.</text>
</comment>
<dbReference type="EMBL" id="SGWV01000011">
    <property type="protein sequence ID" value="RZS52356.1"/>
    <property type="molecule type" value="Genomic_DNA"/>
</dbReference>
<dbReference type="Pfam" id="PF01687">
    <property type="entry name" value="Flavokinase"/>
    <property type="match status" value="1"/>
</dbReference>
<dbReference type="OrthoDB" id="9803667at2"/>
<protein>
    <recommendedName>
        <fullName evidence="15">Riboflavin biosynthesis protein</fullName>
    </recommendedName>
    <domain>
        <recommendedName>
            <fullName evidence="15">Riboflavin kinase</fullName>
            <ecNumber evidence="15">2.7.1.26</ecNumber>
        </recommendedName>
        <alternativeName>
            <fullName evidence="15">Flavokinase</fullName>
        </alternativeName>
    </domain>
    <domain>
        <recommendedName>
            <fullName evidence="15">FMN adenylyltransferase</fullName>
            <ecNumber evidence="15">2.7.7.2</ecNumber>
        </recommendedName>
        <alternativeName>
            <fullName evidence="15">FAD pyrophosphorylase</fullName>
        </alternativeName>
        <alternativeName>
            <fullName evidence="15">FAD synthase</fullName>
        </alternativeName>
    </domain>
</protein>
<evidence type="ECO:0000256" key="15">
    <source>
        <dbReference type="PIRNR" id="PIRNR004491"/>
    </source>
</evidence>
<dbReference type="NCBIfam" id="TIGR00083">
    <property type="entry name" value="ribF"/>
    <property type="match status" value="1"/>
</dbReference>
<dbReference type="GO" id="GO:0005524">
    <property type="term" value="F:ATP binding"/>
    <property type="evidence" value="ECO:0007669"/>
    <property type="project" value="UniProtKB-UniRule"/>
</dbReference>
<evidence type="ECO:0000313" key="17">
    <source>
        <dbReference type="EMBL" id="RZS52356.1"/>
    </source>
</evidence>
<evidence type="ECO:0000256" key="9">
    <source>
        <dbReference type="ARBA" id="ARBA00022777"/>
    </source>
</evidence>
<keyword evidence="6 15" id="KW-0808">Transferase</keyword>
<dbReference type="PANTHER" id="PTHR22749:SF6">
    <property type="entry name" value="RIBOFLAVIN KINASE"/>
    <property type="match status" value="1"/>
</dbReference>
<dbReference type="EC" id="2.7.1.26" evidence="15"/>
<keyword evidence="8 15" id="KW-0547">Nucleotide-binding</keyword>
<keyword evidence="4 15" id="KW-0285">Flavoprotein</keyword>
<sequence>MQVIRGHRLLDLRRPVRSCAVTIGNFDGVHRGHQAMLALLKNEARHRGLPSCVLTFEPHPRDWFAALAGQPEKAPARIATLRDKLAELERCGIDQVVLVRFDAAFASQSPQAFIDDVLVGALGARYVLVGDDFRFGAKRAGDYAMLDAAGSSAGFDVARMLSYEVHGLRVSSSAVREALQAGDMTRAAQLLGRPYSISGHVVHGQKLGRTLGESHSGAADGLRTLNVRFPQGRPAAAGIFVVRVHGLHDQPLDGVASLGVRPTVEDAGRVLLETYCLHWPASLGREGGYGKIVRVELLEKLRDEARYDGLEALTAAIDHDVAQARAWFAREAASAVAASHAADRRQTTRDRI</sequence>
<keyword evidence="10 15" id="KW-0274">FAD</keyword>
<dbReference type="GO" id="GO:0009398">
    <property type="term" value="P:FMN biosynthetic process"/>
    <property type="evidence" value="ECO:0007669"/>
    <property type="project" value="UniProtKB-UniRule"/>
</dbReference>
<dbReference type="Gene3D" id="3.40.50.620">
    <property type="entry name" value="HUPs"/>
    <property type="match status" value="1"/>
</dbReference>
<comment type="caution">
    <text evidence="17">The sequence shown here is derived from an EMBL/GenBank/DDBJ whole genome shotgun (WGS) entry which is preliminary data.</text>
</comment>
<evidence type="ECO:0000256" key="7">
    <source>
        <dbReference type="ARBA" id="ARBA00022695"/>
    </source>
</evidence>
<evidence type="ECO:0000256" key="11">
    <source>
        <dbReference type="ARBA" id="ARBA00022840"/>
    </source>
</evidence>
<dbReference type="EC" id="2.7.7.2" evidence="15"/>
<keyword evidence="7 15" id="KW-0548">Nucleotidyltransferase</keyword>
<evidence type="ECO:0000256" key="4">
    <source>
        <dbReference type="ARBA" id="ARBA00022630"/>
    </source>
</evidence>
<dbReference type="PANTHER" id="PTHR22749">
    <property type="entry name" value="RIBOFLAVIN KINASE/FMN ADENYLYLTRANSFERASE"/>
    <property type="match status" value="1"/>
</dbReference>
<dbReference type="Gene3D" id="2.40.30.30">
    <property type="entry name" value="Riboflavin kinase-like"/>
    <property type="match status" value="1"/>
</dbReference>
<dbReference type="InterPro" id="IPR015865">
    <property type="entry name" value="Riboflavin_kinase_bac/euk"/>
</dbReference>
<dbReference type="RefSeq" id="WP_130483337.1">
    <property type="nucleotide sequence ID" value="NZ_SGWV01000011.1"/>
</dbReference>
<keyword evidence="18" id="KW-1185">Reference proteome</keyword>